<dbReference type="Pfam" id="PF00300">
    <property type="entry name" value="His_Phos_1"/>
    <property type="match status" value="1"/>
</dbReference>
<reference evidence="1" key="2">
    <citation type="journal article" date="2020" name="Microorganisms">
        <title>Osmotic Adaptation and Compatible Solute Biosynthesis of Phototrophic Bacteria as Revealed from Genome Analyses.</title>
        <authorList>
            <person name="Imhoff J.F."/>
            <person name="Rahn T."/>
            <person name="Kunzel S."/>
            <person name="Keller A."/>
            <person name="Neulinger S.C."/>
        </authorList>
    </citation>
    <scope>NUCLEOTIDE SEQUENCE</scope>
    <source>
        <strain evidence="1">LMG 28126</strain>
    </source>
</reference>
<dbReference type="AlphaFoldDB" id="A0A934WJT3"/>
<organism evidence="1 2">
    <name type="scientific">Rhodobaculum claviforme</name>
    <dbReference type="NCBI Taxonomy" id="1549854"/>
    <lineage>
        <taxon>Bacteria</taxon>
        <taxon>Pseudomonadati</taxon>
        <taxon>Pseudomonadota</taxon>
        <taxon>Alphaproteobacteria</taxon>
        <taxon>Rhodobacterales</taxon>
        <taxon>Paracoccaceae</taxon>
        <taxon>Rhodobaculum</taxon>
    </lineage>
</organism>
<reference evidence="1" key="1">
    <citation type="submission" date="2017-05" db="EMBL/GenBank/DDBJ databases">
        <authorList>
            <person name="Imhoff J.F."/>
            <person name="Rahn T."/>
            <person name="Kuenzel S."/>
            <person name="Neulinger S.C."/>
        </authorList>
    </citation>
    <scope>NUCLEOTIDE SEQUENCE</scope>
    <source>
        <strain evidence="1">LMG 28126</strain>
    </source>
</reference>
<evidence type="ECO:0008006" key="3">
    <source>
        <dbReference type="Google" id="ProtNLM"/>
    </source>
</evidence>
<dbReference type="Proteomes" id="UP000706333">
    <property type="component" value="Unassembled WGS sequence"/>
</dbReference>
<dbReference type="SMART" id="SM00855">
    <property type="entry name" value="PGAM"/>
    <property type="match status" value="1"/>
</dbReference>
<dbReference type="PANTHER" id="PTHR48100:SF1">
    <property type="entry name" value="HISTIDINE PHOSPHATASE FAMILY PROTEIN-RELATED"/>
    <property type="match status" value="1"/>
</dbReference>
<evidence type="ECO:0000313" key="2">
    <source>
        <dbReference type="Proteomes" id="UP000706333"/>
    </source>
</evidence>
<dbReference type="PANTHER" id="PTHR48100">
    <property type="entry name" value="BROAD-SPECIFICITY PHOSPHATASE YOR283W-RELATED"/>
    <property type="match status" value="1"/>
</dbReference>
<keyword evidence="2" id="KW-1185">Reference proteome</keyword>
<comment type="caution">
    <text evidence="1">The sequence shown here is derived from an EMBL/GenBank/DDBJ whole genome shotgun (WGS) entry which is preliminary data.</text>
</comment>
<dbReference type="SUPFAM" id="SSF53254">
    <property type="entry name" value="Phosphoglycerate mutase-like"/>
    <property type="match status" value="1"/>
</dbReference>
<protein>
    <recommendedName>
        <fullName evidence="3">Alpha-ribazole phosphatase</fullName>
    </recommendedName>
</protein>
<evidence type="ECO:0000313" key="1">
    <source>
        <dbReference type="EMBL" id="MBK5927838.1"/>
    </source>
</evidence>
<gene>
    <name evidence="1" type="ORF">CCR87_10945</name>
</gene>
<name>A0A934WJT3_9RHOB</name>
<dbReference type="InterPro" id="IPR013078">
    <property type="entry name" value="His_Pase_superF_clade-1"/>
</dbReference>
<dbReference type="InterPro" id="IPR050275">
    <property type="entry name" value="PGM_Phosphatase"/>
</dbReference>
<dbReference type="InterPro" id="IPR029033">
    <property type="entry name" value="His_PPase_superfam"/>
</dbReference>
<sequence>MLGGGVPAGGAGVAVILLRHTRPAVAEGVCYGRTDLDLGPCFAAEAARLADALPPVTQVVTSPLSRCHRLAQAIATARALPLRIDPRLIEMDFGRWEGVAWDAIPRAEIDAWAADLLHARPHGGETVAEMATRAAAALADLARGPSPVLAVTHAGILKAVHATRDGPEAWHRPFPFASWQVIDGP</sequence>
<accession>A0A934WJT3</accession>
<proteinExistence type="predicted"/>
<dbReference type="Gene3D" id="3.40.50.1240">
    <property type="entry name" value="Phosphoglycerate mutase-like"/>
    <property type="match status" value="1"/>
</dbReference>
<dbReference type="GO" id="GO:0016791">
    <property type="term" value="F:phosphatase activity"/>
    <property type="evidence" value="ECO:0007669"/>
    <property type="project" value="TreeGrafter"/>
</dbReference>
<dbReference type="GO" id="GO:0005737">
    <property type="term" value="C:cytoplasm"/>
    <property type="evidence" value="ECO:0007669"/>
    <property type="project" value="TreeGrafter"/>
</dbReference>
<dbReference type="EMBL" id="NHSD01000276">
    <property type="protein sequence ID" value="MBK5927838.1"/>
    <property type="molecule type" value="Genomic_DNA"/>
</dbReference>